<dbReference type="OrthoDB" id="9787129at2"/>
<feature type="transmembrane region" description="Helical" evidence="1">
    <location>
        <begin position="347"/>
        <end position="375"/>
    </location>
</feature>
<keyword evidence="1" id="KW-0812">Transmembrane</keyword>
<dbReference type="RefSeq" id="WP_101649077.1">
    <property type="nucleotide sequence ID" value="NZ_PGVE01000064.1"/>
</dbReference>
<dbReference type="EMBL" id="PGVE01000064">
    <property type="protein sequence ID" value="PLS02879.1"/>
    <property type="molecule type" value="Genomic_DNA"/>
</dbReference>
<evidence type="ECO:0000313" key="2">
    <source>
        <dbReference type="EMBL" id="PLS02879.1"/>
    </source>
</evidence>
<feature type="transmembrane region" description="Helical" evidence="1">
    <location>
        <begin position="65"/>
        <end position="83"/>
    </location>
</feature>
<dbReference type="PANTHER" id="PTHR30354">
    <property type="entry name" value="GNT FAMILY GLUCONATE TRANSPORTER"/>
    <property type="match status" value="1"/>
</dbReference>
<comment type="caution">
    <text evidence="2">The sequence shown here is derived from an EMBL/GenBank/DDBJ whole genome shotgun (WGS) entry which is preliminary data.</text>
</comment>
<dbReference type="GO" id="GO:0005886">
    <property type="term" value="C:plasma membrane"/>
    <property type="evidence" value="ECO:0007669"/>
    <property type="project" value="TreeGrafter"/>
</dbReference>
<dbReference type="GO" id="GO:0015128">
    <property type="term" value="F:gluconate transmembrane transporter activity"/>
    <property type="evidence" value="ECO:0007669"/>
    <property type="project" value="InterPro"/>
</dbReference>
<dbReference type="PIRSF" id="PIRSF002746">
    <property type="entry name" value="Gluconate_transporter"/>
    <property type="match status" value="1"/>
</dbReference>
<dbReference type="InterPro" id="IPR003474">
    <property type="entry name" value="Glcn_transporter"/>
</dbReference>
<name>A0A2N5HBH7_9BACI</name>
<keyword evidence="1" id="KW-0472">Membrane</keyword>
<dbReference type="AlphaFoldDB" id="A0A2N5HBH7"/>
<dbReference type="Proteomes" id="UP000234950">
    <property type="component" value="Unassembled WGS sequence"/>
</dbReference>
<dbReference type="Pfam" id="PF02447">
    <property type="entry name" value="GntP_permease"/>
    <property type="match status" value="1"/>
</dbReference>
<gene>
    <name evidence="2" type="ORF">CVD27_16970</name>
</gene>
<dbReference type="NCBIfam" id="TIGR00791">
    <property type="entry name" value="gntP"/>
    <property type="match status" value="1"/>
</dbReference>
<organism evidence="2 3">
    <name type="scientific">Neobacillus cucumis</name>
    <dbReference type="NCBI Taxonomy" id="1740721"/>
    <lineage>
        <taxon>Bacteria</taxon>
        <taxon>Bacillati</taxon>
        <taxon>Bacillota</taxon>
        <taxon>Bacilli</taxon>
        <taxon>Bacillales</taxon>
        <taxon>Bacillaceae</taxon>
        <taxon>Neobacillus</taxon>
    </lineage>
</organism>
<evidence type="ECO:0000256" key="1">
    <source>
        <dbReference type="SAM" id="Phobius"/>
    </source>
</evidence>
<feature type="transmembrane region" description="Helical" evidence="1">
    <location>
        <begin position="424"/>
        <end position="448"/>
    </location>
</feature>
<feature type="transmembrane region" description="Helical" evidence="1">
    <location>
        <begin position="263"/>
        <end position="285"/>
    </location>
</feature>
<evidence type="ECO:0000313" key="3">
    <source>
        <dbReference type="Proteomes" id="UP000234950"/>
    </source>
</evidence>
<feature type="transmembrane region" description="Helical" evidence="1">
    <location>
        <begin position="229"/>
        <end position="251"/>
    </location>
</feature>
<dbReference type="PANTHER" id="PTHR30354:SF26">
    <property type="entry name" value="TRANSPORTER, PUTATIVE-RELATED"/>
    <property type="match status" value="1"/>
</dbReference>
<accession>A0A2N5HBH7</accession>
<sequence length="449" mass="47092">MLLLIIFAAVVALLLLITWAKLNPFVALIITAIGVGLATGMPLVAPDPEHPGIIDSIKTGMGNTLGFLAIVLGLGTMLGKMMAESGGAERIAQTLISRFGEKRVHWAMMFVGFIVGISVFFQVGFVLLLPLAFTIARQTGVSLVKIGVPLVAGLSVVHGLVPPHPAAMAAVGIFKADVGKTIFYSIIVGLPTAILAGPVFSSFIGKRINKGVPKELAAQMAAPKNLDELPGFANTVFTILVPVILMLASSISELVLEKGSFGYNFFHFIGDAVTALLIATVYSFFSLGFFRGMNREKILKFTNECLAPTASIILVIGGGGAFNKVLLDSGIGTYIAELAKASHVSPILLGWGIAAMIRICTGSATVSMMTAAGIVAPIAALVPGTNLELLVLATGAGSLIASHVNDAGFWMFKEYFGLSVKETLMTWTALETIIAVAALGFIEILNIFV</sequence>
<feature type="transmembrane region" description="Helical" evidence="1">
    <location>
        <begin position="143"/>
        <end position="161"/>
    </location>
</feature>
<keyword evidence="1" id="KW-1133">Transmembrane helix</keyword>
<keyword evidence="3" id="KW-1185">Reference proteome</keyword>
<feature type="transmembrane region" description="Helical" evidence="1">
    <location>
        <begin position="387"/>
        <end position="404"/>
    </location>
</feature>
<feature type="transmembrane region" description="Helical" evidence="1">
    <location>
        <begin position="306"/>
        <end position="327"/>
    </location>
</feature>
<reference evidence="2 3" key="1">
    <citation type="submission" date="2017-11" db="EMBL/GenBank/DDBJ databases">
        <title>Comparitive Functional Genomics of Dry Heat Resistant strains isolated from the Viking Spacecraft.</title>
        <authorList>
            <person name="Seuylemezian A."/>
            <person name="Cooper K."/>
            <person name="Vaishampayan P."/>
        </authorList>
    </citation>
    <scope>NUCLEOTIDE SEQUENCE [LARGE SCALE GENOMIC DNA]</scope>
    <source>
        <strain evidence="2 3">V32-6</strain>
    </source>
</reference>
<feature type="transmembrane region" description="Helical" evidence="1">
    <location>
        <begin position="103"/>
        <end position="131"/>
    </location>
</feature>
<proteinExistence type="predicted"/>
<feature type="transmembrane region" description="Helical" evidence="1">
    <location>
        <begin position="181"/>
        <end position="204"/>
    </location>
</feature>
<protein>
    <submittedName>
        <fullName evidence="2">Permease DsdX</fullName>
    </submittedName>
</protein>
<feature type="transmembrane region" description="Helical" evidence="1">
    <location>
        <begin position="26"/>
        <end position="45"/>
    </location>
</feature>